<dbReference type="OrthoDB" id="4411847at2"/>
<comment type="similarity">
    <text evidence="2">Belongs to the TMEM86 family.</text>
</comment>
<dbReference type="EMBL" id="CP011542">
    <property type="protein sequence ID" value="AKK07038.1"/>
    <property type="molecule type" value="Genomic_DNA"/>
</dbReference>
<keyword evidence="4" id="KW-1133">Transmembrane helix</keyword>
<dbReference type="Pfam" id="PF07947">
    <property type="entry name" value="YhhN"/>
    <property type="match status" value="2"/>
</dbReference>
<keyword evidence="7" id="KW-1185">Reference proteome</keyword>
<dbReference type="InterPro" id="IPR012506">
    <property type="entry name" value="TMEM86B-like"/>
</dbReference>
<evidence type="ECO:0000256" key="4">
    <source>
        <dbReference type="ARBA" id="ARBA00022989"/>
    </source>
</evidence>
<dbReference type="STRING" id="571915.CMUST_13720"/>
<accession>A0A0G3H5D4</accession>
<evidence type="ECO:0000256" key="1">
    <source>
        <dbReference type="ARBA" id="ARBA00004141"/>
    </source>
</evidence>
<dbReference type="Proteomes" id="UP000035199">
    <property type="component" value="Chromosome"/>
</dbReference>
<evidence type="ECO:0000313" key="6">
    <source>
        <dbReference type="EMBL" id="AKK07038.1"/>
    </source>
</evidence>
<dbReference type="RefSeq" id="WP_047262945.1">
    <property type="nucleotide sequence ID" value="NZ_CP011542.1"/>
</dbReference>
<dbReference type="GO" id="GO:0016020">
    <property type="term" value="C:membrane"/>
    <property type="evidence" value="ECO:0007669"/>
    <property type="project" value="UniProtKB-SubCell"/>
</dbReference>
<dbReference type="KEGG" id="cmv:CMUST_13720"/>
<organism evidence="6 7">
    <name type="scientific">Corynebacterium mustelae</name>
    <dbReference type="NCBI Taxonomy" id="571915"/>
    <lineage>
        <taxon>Bacteria</taxon>
        <taxon>Bacillati</taxon>
        <taxon>Actinomycetota</taxon>
        <taxon>Actinomycetes</taxon>
        <taxon>Mycobacteriales</taxon>
        <taxon>Corynebacteriaceae</taxon>
        <taxon>Corynebacterium</taxon>
    </lineage>
</organism>
<reference evidence="7" key="2">
    <citation type="submission" date="2015-05" db="EMBL/GenBank/DDBJ databases">
        <title>Complete genome sequence of Corynebacterium mustelae DSM 45274, isolated from various tissues of a male ferret with lethal sepsis.</title>
        <authorList>
            <person name="Ruckert C."/>
            <person name="Albersmeier A."/>
            <person name="Winkler A."/>
            <person name="Tauch A."/>
        </authorList>
    </citation>
    <scope>NUCLEOTIDE SEQUENCE [LARGE SCALE GENOMIC DNA]</scope>
    <source>
        <strain evidence="7">DSM 45274</strain>
    </source>
</reference>
<evidence type="ECO:0000256" key="3">
    <source>
        <dbReference type="ARBA" id="ARBA00022692"/>
    </source>
</evidence>
<dbReference type="AlphaFoldDB" id="A0A0G3H5D4"/>
<reference evidence="6 7" key="1">
    <citation type="journal article" date="2015" name="Genome Announc.">
        <title>Complete Genome Sequence of the Type Strain Corynebacterium mustelae DSM 45274, Isolated from Various Tissues of a Male Ferret with Lethal Sepsis.</title>
        <authorList>
            <person name="Ruckert C."/>
            <person name="Eimer J."/>
            <person name="Winkler A."/>
            <person name="Tauch A."/>
        </authorList>
    </citation>
    <scope>NUCLEOTIDE SEQUENCE [LARGE SCALE GENOMIC DNA]</scope>
    <source>
        <strain evidence="6 7">DSM 45274</strain>
    </source>
</reference>
<evidence type="ECO:0000256" key="2">
    <source>
        <dbReference type="ARBA" id="ARBA00007375"/>
    </source>
</evidence>
<evidence type="ECO:0000313" key="7">
    <source>
        <dbReference type="Proteomes" id="UP000035199"/>
    </source>
</evidence>
<dbReference type="PATRIC" id="fig|571915.4.peg.2945"/>
<evidence type="ECO:0000256" key="5">
    <source>
        <dbReference type="ARBA" id="ARBA00023136"/>
    </source>
</evidence>
<sequence length="181" mass="19213">MKFYNALSLAATATTSVAKLCGAKTPAEKLAKPLIVSALMAAQPRRLRDPLFVAGAVAHLLGDIVLLRNDANLRRGALCFGLGHVAFIARRLRAGYRPGFVIPHLAAVAVAAPMVHDKRLLAYGALLATYSSVSHSLGGPLFMVSDALIDVNHQHPHPGLDFAVIATYGLAQYLLLGPEEN</sequence>
<proteinExistence type="inferred from homology"/>
<gene>
    <name evidence="6" type="ORF">CMUST_13720</name>
</gene>
<comment type="subcellular location">
    <subcellularLocation>
        <location evidence="1">Membrane</location>
        <topology evidence="1">Multi-pass membrane protein</topology>
    </subcellularLocation>
</comment>
<keyword evidence="5" id="KW-0472">Membrane</keyword>
<keyword evidence="3" id="KW-0812">Transmembrane</keyword>
<name>A0A0G3H5D4_9CORY</name>
<protein>
    <submittedName>
        <fullName evidence="6">YhhN-like protein</fullName>
    </submittedName>
</protein>